<dbReference type="EMBL" id="CP011308">
    <property type="protein sequence ID" value="AKF24643.1"/>
    <property type="molecule type" value="Genomic_DNA"/>
</dbReference>
<evidence type="ECO:0000259" key="3">
    <source>
        <dbReference type="Pfam" id="PF09835"/>
    </source>
</evidence>
<reference evidence="5" key="2">
    <citation type="journal article" date="2017" name="Stand. Genomic Sci.">
        <title>Complete genome sequence of the sulfur-oxidizing chemolithoautotrophic Sulfurovum lithotrophicum 42BKTT.</title>
        <authorList>
            <person name="Jeon W."/>
            <person name="Priscilla L."/>
            <person name="Park G."/>
            <person name="Lee H."/>
            <person name="Lee N."/>
            <person name="Lee D."/>
            <person name="Kwon H."/>
            <person name="Ahn I."/>
            <person name="Lee C."/>
            <person name="Lee H."/>
            <person name="Ahn J."/>
        </authorList>
    </citation>
    <scope>NUCLEOTIDE SEQUENCE [LARGE SCALE GENOMIC DNA]</scope>
    <source>
        <strain evidence="5">ATCC BAA-797 / 42BKT</strain>
    </source>
</reference>
<evidence type="ECO:0000313" key="5">
    <source>
        <dbReference type="Proteomes" id="UP000034444"/>
    </source>
</evidence>
<sequence length="203" mass="23773">MIRKVFRKKKNTGGKQNKIDAFLEKYHLPKDYLGINRRSVTRGVGIGLFWGFIPMPMQMAAVLATTPFIRFNVPIAISMVWLSNPFTMPPMYYMEYLTGNFLLGREGIHNVELTVEWFKNNLGDIFLPLYVGTAFYSIVVSGLIYLGLNWLWIHSVRKEKAEKDIARKKRREEKKRKKQEKSKNKRFCLTSSQEHDPQIKKKP</sequence>
<dbReference type="OrthoDB" id="9794343at2"/>
<evidence type="ECO:0000256" key="2">
    <source>
        <dbReference type="SAM" id="Phobius"/>
    </source>
</evidence>
<organism evidence="4 5">
    <name type="scientific">Sulfurovum lithotrophicum</name>
    <dbReference type="NCBI Taxonomy" id="206403"/>
    <lineage>
        <taxon>Bacteria</taxon>
        <taxon>Pseudomonadati</taxon>
        <taxon>Campylobacterota</taxon>
        <taxon>Epsilonproteobacteria</taxon>
        <taxon>Campylobacterales</taxon>
        <taxon>Sulfurovaceae</taxon>
        <taxon>Sulfurovum</taxon>
    </lineage>
</organism>
<feature type="region of interest" description="Disordered" evidence="1">
    <location>
        <begin position="167"/>
        <end position="203"/>
    </location>
</feature>
<proteinExistence type="predicted"/>
<dbReference type="InterPro" id="IPR018639">
    <property type="entry name" value="DUF2062"/>
</dbReference>
<protein>
    <submittedName>
        <fullName evidence="4">Flagellar biosynthesis protein FlhF</fullName>
    </submittedName>
</protein>
<dbReference type="RefSeq" id="WP_046550736.1">
    <property type="nucleotide sequence ID" value="NZ_CP011308.1"/>
</dbReference>
<keyword evidence="4" id="KW-0282">Flagellum</keyword>
<feature type="compositionally biased region" description="Basic and acidic residues" evidence="1">
    <location>
        <begin position="193"/>
        <end position="203"/>
    </location>
</feature>
<feature type="transmembrane region" description="Helical" evidence="2">
    <location>
        <begin position="125"/>
        <end position="153"/>
    </location>
</feature>
<dbReference type="Proteomes" id="UP000034444">
    <property type="component" value="Chromosome"/>
</dbReference>
<accession>A0A7U4RQ93</accession>
<dbReference type="PANTHER" id="PTHR40547:SF1">
    <property type="entry name" value="SLL0298 PROTEIN"/>
    <property type="match status" value="1"/>
</dbReference>
<feature type="domain" description="DUF2062" evidence="3">
    <location>
        <begin position="30"/>
        <end position="159"/>
    </location>
</feature>
<keyword evidence="4" id="KW-0969">Cilium</keyword>
<name>A0A7U4RQ93_9BACT</name>
<keyword evidence="2" id="KW-1133">Transmembrane helix</keyword>
<evidence type="ECO:0000256" key="1">
    <source>
        <dbReference type="SAM" id="MobiDB-lite"/>
    </source>
</evidence>
<dbReference type="Pfam" id="PF09835">
    <property type="entry name" value="DUF2062"/>
    <property type="match status" value="1"/>
</dbReference>
<gene>
    <name evidence="4" type="ORF">YH65_04010</name>
</gene>
<dbReference type="AlphaFoldDB" id="A0A7U4RQ93"/>
<reference evidence="4 5" key="1">
    <citation type="submission" date="2015-04" db="EMBL/GenBank/DDBJ databases">
        <title>Complete genome sequence of Sulfurovum lithotrophicum ATCC BAA-797T.</title>
        <authorList>
            <person name="Ahn J."/>
            <person name="Park G."/>
            <person name="Jeon W."/>
            <person name="Jang Y."/>
            <person name="Jang M."/>
            <person name="Lee H."/>
            <person name="Lee H."/>
        </authorList>
    </citation>
    <scope>NUCLEOTIDE SEQUENCE [LARGE SCALE GENOMIC DNA]</scope>
    <source>
        <strain evidence="5">ATCC BAA-797 / 42BKT</strain>
    </source>
</reference>
<feature type="compositionally biased region" description="Basic residues" evidence="1">
    <location>
        <begin position="167"/>
        <end position="186"/>
    </location>
</feature>
<keyword evidence="4" id="KW-0966">Cell projection</keyword>
<dbReference type="KEGG" id="slh:YH65_04010"/>
<keyword evidence="2" id="KW-0472">Membrane</keyword>
<evidence type="ECO:0000313" key="4">
    <source>
        <dbReference type="EMBL" id="AKF24643.1"/>
    </source>
</evidence>
<dbReference type="PANTHER" id="PTHR40547">
    <property type="entry name" value="SLL0298 PROTEIN"/>
    <property type="match status" value="1"/>
</dbReference>
<keyword evidence="5" id="KW-1185">Reference proteome</keyword>
<keyword evidence="2" id="KW-0812">Transmembrane</keyword>